<sequence length="414" mass="42215">MGLRRPRRGPVGGVLTLGGLRASRWIRATARGRGLRRTRRPASPSLGTVTTRNVGTRHPVQHRRQAAGPRPNLTRLHHLSPRLGRSRLVVSRSPSGGRRPGPHHAGDPARSSWLPWVTVTDLVLALDFGGTKIAAALVDPSGSVVRSSRVPTPASDPWDAVVSVVSSVVQGDPVSAVGIASAGPVDTIRGTVSPINVPSWQAFPLRSAVSDLFPGLRVELAGDGVCMALGEHRRGAGQGSSFMVGLVVSTGVGGGLVLDGRPFGGRTGNAGHIGHIVVEPDGAPCTCGGRGCAETVAGGPRMVAWARRAGWQAPDEADAAVLAAAALAGEKIPLEAFERAGQAVGMAIAGAAAVCDLELAVIGGGVAQAGELLFEPVRRTLKTHAGLSYLAGLEVRAAELGGEAGLVGAAALVS</sequence>
<feature type="compositionally biased region" description="Low complexity" evidence="2">
    <location>
        <begin position="81"/>
        <end position="97"/>
    </location>
</feature>
<accession>A0ABX1F9H7</accession>
<gene>
    <name evidence="3" type="ORF">FXN61_01430</name>
</gene>
<dbReference type="Pfam" id="PF00480">
    <property type="entry name" value="ROK"/>
    <property type="match status" value="1"/>
</dbReference>
<dbReference type="InterPro" id="IPR049874">
    <property type="entry name" value="ROK_cs"/>
</dbReference>
<reference evidence="3 4" key="1">
    <citation type="submission" date="2019-08" db="EMBL/GenBank/DDBJ databases">
        <title>Lentzea from Indian Himalayas.</title>
        <authorList>
            <person name="Mandal S."/>
            <person name="Mallick Gupta A."/>
            <person name="Maiti P.K."/>
            <person name="Sarkar J."/>
            <person name="Mandal S."/>
        </authorList>
    </citation>
    <scope>NUCLEOTIDE SEQUENCE [LARGE SCALE GENOMIC DNA]</scope>
    <source>
        <strain evidence="3 4">PSKA42</strain>
    </source>
</reference>
<name>A0ABX1F9H7_9PSEU</name>
<protein>
    <submittedName>
        <fullName evidence="3">ROK family protein</fullName>
    </submittedName>
</protein>
<evidence type="ECO:0000313" key="3">
    <source>
        <dbReference type="EMBL" id="NKE55555.1"/>
    </source>
</evidence>
<dbReference type="Proteomes" id="UP001515943">
    <property type="component" value="Unassembled WGS sequence"/>
</dbReference>
<proteinExistence type="inferred from homology"/>
<comment type="caution">
    <text evidence="3">The sequence shown here is derived from an EMBL/GenBank/DDBJ whole genome shotgun (WGS) entry which is preliminary data.</text>
</comment>
<dbReference type="Gene3D" id="3.30.420.40">
    <property type="match status" value="2"/>
</dbReference>
<evidence type="ECO:0000256" key="2">
    <source>
        <dbReference type="SAM" id="MobiDB-lite"/>
    </source>
</evidence>
<evidence type="ECO:0000313" key="4">
    <source>
        <dbReference type="Proteomes" id="UP001515943"/>
    </source>
</evidence>
<feature type="compositionally biased region" description="Polar residues" evidence="2">
    <location>
        <begin position="45"/>
        <end position="54"/>
    </location>
</feature>
<dbReference type="InterPro" id="IPR000600">
    <property type="entry name" value="ROK"/>
</dbReference>
<comment type="similarity">
    <text evidence="1">Belongs to the ROK (NagC/XylR) family.</text>
</comment>
<dbReference type="PANTHER" id="PTHR18964:SF169">
    <property type="entry name" value="N-ACETYLMANNOSAMINE KINASE"/>
    <property type="match status" value="1"/>
</dbReference>
<organism evidence="3 4">
    <name type="scientific">Lentzea indica</name>
    <dbReference type="NCBI Taxonomy" id="2604800"/>
    <lineage>
        <taxon>Bacteria</taxon>
        <taxon>Bacillati</taxon>
        <taxon>Actinomycetota</taxon>
        <taxon>Actinomycetes</taxon>
        <taxon>Pseudonocardiales</taxon>
        <taxon>Pseudonocardiaceae</taxon>
        <taxon>Lentzea</taxon>
    </lineage>
</organism>
<keyword evidence="4" id="KW-1185">Reference proteome</keyword>
<dbReference type="EMBL" id="VSRL01000003">
    <property type="protein sequence ID" value="NKE55555.1"/>
    <property type="molecule type" value="Genomic_DNA"/>
</dbReference>
<evidence type="ECO:0000256" key="1">
    <source>
        <dbReference type="ARBA" id="ARBA00006479"/>
    </source>
</evidence>
<feature type="region of interest" description="Disordered" evidence="2">
    <location>
        <begin position="31"/>
        <end position="110"/>
    </location>
</feature>
<dbReference type="SUPFAM" id="SSF53067">
    <property type="entry name" value="Actin-like ATPase domain"/>
    <property type="match status" value="1"/>
</dbReference>
<dbReference type="InterPro" id="IPR043129">
    <property type="entry name" value="ATPase_NBD"/>
</dbReference>
<dbReference type="PANTHER" id="PTHR18964">
    <property type="entry name" value="ROK (REPRESSOR, ORF, KINASE) FAMILY"/>
    <property type="match status" value="1"/>
</dbReference>
<dbReference type="PROSITE" id="PS01125">
    <property type="entry name" value="ROK"/>
    <property type="match status" value="1"/>
</dbReference>